<proteinExistence type="predicted"/>
<dbReference type="EMBL" id="JAVIJP010000107">
    <property type="protein sequence ID" value="KAL3614071.1"/>
    <property type="molecule type" value="Genomic_DNA"/>
</dbReference>
<sequence length="99" mass="11478">MSRQETMNKELSRVKREVGESMARKVVKLVTEKYTLGILVETYFGQPLKQWTSGIRKGDSHKQMKLLMSTAARFFKMKKVKAVKLGLDDVMLNELNRKN</sequence>
<evidence type="ECO:0000313" key="1">
    <source>
        <dbReference type="EMBL" id="KAL3614071.1"/>
    </source>
</evidence>
<dbReference type="AlphaFoldDB" id="A0ABD3BAH7"/>
<evidence type="ECO:0000313" key="2">
    <source>
        <dbReference type="Proteomes" id="UP001632038"/>
    </source>
</evidence>
<name>A0ABD3BAH7_9LAMI</name>
<organism evidence="1 2">
    <name type="scientific">Castilleja foliolosa</name>
    <dbReference type="NCBI Taxonomy" id="1961234"/>
    <lineage>
        <taxon>Eukaryota</taxon>
        <taxon>Viridiplantae</taxon>
        <taxon>Streptophyta</taxon>
        <taxon>Embryophyta</taxon>
        <taxon>Tracheophyta</taxon>
        <taxon>Spermatophyta</taxon>
        <taxon>Magnoliopsida</taxon>
        <taxon>eudicotyledons</taxon>
        <taxon>Gunneridae</taxon>
        <taxon>Pentapetalae</taxon>
        <taxon>asterids</taxon>
        <taxon>lamiids</taxon>
        <taxon>Lamiales</taxon>
        <taxon>Orobanchaceae</taxon>
        <taxon>Pedicularideae</taxon>
        <taxon>Castillejinae</taxon>
        <taxon>Castilleja</taxon>
    </lineage>
</organism>
<comment type="caution">
    <text evidence="1">The sequence shown here is derived from an EMBL/GenBank/DDBJ whole genome shotgun (WGS) entry which is preliminary data.</text>
</comment>
<accession>A0ABD3BAH7</accession>
<keyword evidence="2" id="KW-1185">Reference proteome</keyword>
<dbReference type="Proteomes" id="UP001632038">
    <property type="component" value="Unassembled WGS sequence"/>
</dbReference>
<gene>
    <name evidence="1" type="ORF">CASFOL_042145</name>
</gene>
<protein>
    <submittedName>
        <fullName evidence="1">Uncharacterized protein</fullName>
    </submittedName>
</protein>
<reference evidence="2" key="1">
    <citation type="journal article" date="2024" name="IScience">
        <title>Strigolactones Initiate the Formation of Haustorium-like Structures in Castilleja.</title>
        <authorList>
            <person name="Buerger M."/>
            <person name="Peterson D."/>
            <person name="Chory J."/>
        </authorList>
    </citation>
    <scope>NUCLEOTIDE SEQUENCE [LARGE SCALE GENOMIC DNA]</scope>
</reference>